<organism evidence="4 5">
    <name type="scientific">Micromonospora eburnea</name>
    <dbReference type="NCBI Taxonomy" id="227316"/>
    <lineage>
        <taxon>Bacteria</taxon>
        <taxon>Bacillati</taxon>
        <taxon>Actinomycetota</taxon>
        <taxon>Actinomycetes</taxon>
        <taxon>Micromonosporales</taxon>
        <taxon>Micromonosporaceae</taxon>
        <taxon>Micromonospora</taxon>
    </lineage>
</organism>
<feature type="domain" description="HTH luxR-type" evidence="3">
    <location>
        <begin position="904"/>
        <end position="969"/>
    </location>
</feature>
<dbReference type="InterPro" id="IPR016032">
    <property type="entry name" value="Sig_transdc_resp-reg_C-effctor"/>
</dbReference>
<keyword evidence="1" id="KW-0547">Nucleotide-binding</keyword>
<dbReference type="InterPro" id="IPR036388">
    <property type="entry name" value="WH-like_DNA-bd_sf"/>
</dbReference>
<dbReference type="AlphaFoldDB" id="A0A1C6UV01"/>
<dbReference type="GO" id="GO:0003677">
    <property type="term" value="F:DNA binding"/>
    <property type="evidence" value="ECO:0007669"/>
    <property type="project" value="InterPro"/>
</dbReference>
<dbReference type="InterPro" id="IPR000792">
    <property type="entry name" value="Tscrpt_reg_LuxR_C"/>
</dbReference>
<dbReference type="PANTHER" id="PTHR16305">
    <property type="entry name" value="TESTICULAR SOLUBLE ADENYLYL CYCLASE"/>
    <property type="match status" value="1"/>
</dbReference>
<dbReference type="CDD" id="cd06170">
    <property type="entry name" value="LuxR_C_like"/>
    <property type="match status" value="1"/>
</dbReference>
<evidence type="ECO:0000256" key="1">
    <source>
        <dbReference type="ARBA" id="ARBA00022741"/>
    </source>
</evidence>
<dbReference type="GO" id="GO:0006355">
    <property type="term" value="P:regulation of DNA-templated transcription"/>
    <property type="evidence" value="ECO:0007669"/>
    <property type="project" value="InterPro"/>
</dbReference>
<dbReference type="PRINTS" id="PR00038">
    <property type="entry name" value="HTHLUXR"/>
</dbReference>
<dbReference type="Pfam" id="PF13191">
    <property type="entry name" value="AAA_16"/>
    <property type="match status" value="1"/>
</dbReference>
<name>A0A1C6UV01_9ACTN</name>
<reference evidence="5" key="1">
    <citation type="submission" date="2016-06" db="EMBL/GenBank/DDBJ databases">
        <authorList>
            <person name="Varghese N."/>
            <person name="Submissions Spin"/>
        </authorList>
    </citation>
    <scope>NUCLEOTIDE SEQUENCE [LARGE SCALE GENOMIC DNA]</scope>
    <source>
        <strain evidence="5">DSM 44814</strain>
    </source>
</reference>
<keyword evidence="5" id="KW-1185">Reference proteome</keyword>
<dbReference type="RefSeq" id="WP_091119624.1">
    <property type="nucleotide sequence ID" value="NZ_FMHY01000002.1"/>
</dbReference>
<dbReference type="OrthoDB" id="5378762at2"/>
<dbReference type="STRING" id="227316.GA0070604_3714"/>
<dbReference type="EMBL" id="FMHY01000002">
    <property type="protein sequence ID" value="SCL57875.1"/>
    <property type="molecule type" value="Genomic_DNA"/>
</dbReference>
<evidence type="ECO:0000313" key="4">
    <source>
        <dbReference type="EMBL" id="SCL57875.1"/>
    </source>
</evidence>
<dbReference type="PANTHER" id="PTHR16305:SF28">
    <property type="entry name" value="GUANYLATE CYCLASE DOMAIN-CONTAINING PROTEIN"/>
    <property type="match status" value="1"/>
</dbReference>
<dbReference type="GO" id="GO:0005524">
    <property type="term" value="F:ATP binding"/>
    <property type="evidence" value="ECO:0007669"/>
    <property type="project" value="UniProtKB-KW"/>
</dbReference>
<dbReference type="InterPro" id="IPR011990">
    <property type="entry name" value="TPR-like_helical_dom_sf"/>
</dbReference>
<dbReference type="Gene3D" id="1.10.10.10">
    <property type="entry name" value="Winged helix-like DNA-binding domain superfamily/Winged helix DNA-binding domain"/>
    <property type="match status" value="1"/>
</dbReference>
<dbReference type="SUPFAM" id="SSF52540">
    <property type="entry name" value="P-loop containing nucleoside triphosphate hydrolases"/>
    <property type="match status" value="1"/>
</dbReference>
<dbReference type="InterPro" id="IPR027417">
    <property type="entry name" value="P-loop_NTPase"/>
</dbReference>
<dbReference type="SUPFAM" id="SSF48452">
    <property type="entry name" value="TPR-like"/>
    <property type="match status" value="2"/>
</dbReference>
<proteinExistence type="predicted"/>
<dbReference type="GO" id="GO:0005737">
    <property type="term" value="C:cytoplasm"/>
    <property type="evidence" value="ECO:0007669"/>
    <property type="project" value="TreeGrafter"/>
</dbReference>
<dbReference type="PROSITE" id="PS50043">
    <property type="entry name" value="HTH_LUXR_2"/>
    <property type="match status" value="1"/>
</dbReference>
<dbReference type="GO" id="GO:0004016">
    <property type="term" value="F:adenylate cyclase activity"/>
    <property type="evidence" value="ECO:0007669"/>
    <property type="project" value="TreeGrafter"/>
</dbReference>
<keyword evidence="2" id="KW-0067">ATP-binding</keyword>
<dbReference type="SUPFAM" id="SSF46894">
    <property type="entry name" value="C-terminal effector domain of the bipartite response regulators"/>
    <property type="match status" value="1"/>
</dbReference>
<sequence>MRTRASLLVGRDDELRTVEQALHAARSGTAGAVFLVGEGGIGKSRLAAAAADLGFAADMSILRGRGSSVGPMVPFRSLAEALMSLLRAGDTVDIEALGPYRPVLARLIPDWGPPPPGEASASLVVLAEAVLRLAALVGRGRGCLMIFDDLQDADAETLAVVEYLVDNLDRQPTMLLGTVRTEPCPALDLVRSAAQRRSATLIELNRLADDEVRRLAGACLGGAAAAVPEQVAEHLCAHTGGIPLLVEELLSGMLSSGLLVAEADGWRVTGKVQTTVSTTLARSVAGRLAKLGAPGRELLSVAAVLGRRFPLAVVQTATGLGDRELLSYLHAELTTQLVAPDEEISGWYAFQHPLIAEALQTLLHPAERSRLTRQVADAVEQCYPGLPGEWCQIAASLRLTSGDRSSAGRLFAEAGRRALAQGAANSAVTLLDKATGLLTQDDDAQDCADAFATLLYALAEAGQVERAVAAAGELDRISGVLDRRARAKLHTRLAWAAAVAGHSADGLAQVETARRLLGPDAADEDVAPVDAVAAHLMLDVAGPGQVRTAESLARRAAAVAEAAPLPVVACQAWQLLGALSRGRDPDEATACLERARELAVRHGLRLEEIHALIRLGNDDALRDGNVDRLEQVRLEASQVGAVTTRYQAEASLALYAILRGDFAEAEALLDQVLAVTTRLKLLETTRYALLLRAIIGAHRGRRREMDAALAELRRWAGDLAQLTPRVHGLARAWCALLEENRPRAIEELSLALAAEERSPSIYQLTGRYGLHLLLRVLNGEADHAEYVAVTSAPVSRLRWDRQFALFAKAVLAGRAGRPAEAVEAVAEAERVGAPYATGRHMGLRLISEAAVADNWGTPVEWLRTAEEHFHTVEVTAVASACRALMRRAGAPVAQRRRGVQEIPSALRTIGVTVREFEILRLLIERLGNREIAERLHLSPRTVEKHVASLIAKTGQRDRIALSEFGSMALSA</sequence>
<dbReference type="Gene3D" id="3.40.50.300">
    <property type="entry name" value="P-loop containing nucleotide triphosphate hydrolases"/>
    <property type="match status" value="1"/>
</dbReference>
<protein>
    <submittedName>
        <fullName evidence="4">Regulatory protein, luxR family</fullName>
    </submittedName>
</protein>
<gene>
    <name evidence="4" type="ORF">GA0070604_3714</name>
</gene>
<dbReference type="InterPro" id="IPR041664">
    <property type="entry name" value="AAA_16"/>
</dbReference>
<evidence type="ECO:0000256" key="2">
    <source>
        <dbReference type="ARBA" id="ARBA00022840"/>
    </source>
</evidence>
<dbReference type="SMART" id="SM00421">
    <property type="entry name" value="HTH_LUXR"/>
    <property type="match status" value="1"/>
</dbReference>
<accession>A0A1C6UV01</accession>
<dbReference type="Pfam" id="PF00196">
    <property type="entry name" value="GerE"/>
    <property type="match status" value="1"/>
</dbReference>
<evidence type="ECO:0000259" key="3">
    <source>
        <dbReference type="PROSITE" id="PS50043"/>
    </source>
</evidence>
<evidence type="ECO:0000313" key="5">
    <source>
        <dbReference type="Proteomes" id="UP000199696"/>
    </source>
</evidence>
<dbReference type="Proteomes" id="UP000199696">
    <property type="component" value="Unassembled WGS sequence"/>
</dbReference>